<dbReference type="AlphaFoldDB" id="A0A9D1G907"/>
<evidence type="ECO:0000313" key="2">
    <source>
        <dbReference type="Proteomes" id="UP000886893"/>
    </source>
</evidence>
<organism evidence="1 2">
    <name type="scientific">Candidatus Caccosoma faecigallinarum</name>
    <dbReference type="NCBI Taxonomy" id="2840720"/>
    <lineage>
        <taxon>Bacteria</taxon>
        <taxon>Bacillati</taxon>
        <taxon>Bacillota</taxon>
        <taxon>Bacillota incertae sedis</taxon>
        <taxon>Candidatus Caccosoma</taxon>
    </lineage>
</organism>
<gene>
    <name evidence="1" type="ORF">IAD04_01130</name>
</gene>
<reference evidence="1" key="1">
    <citation type="submission" date="2020-10" db="EMBL/GenBank/DDBJ databases">
        <authorList>
            <person name="Gilroy R."/>
        </authorList>
    </citation>
    <scope>NUCLEOTIDE SEQUENCE</scope>
    <source>
        <strain evidence="1">14508</strain>
    </source>
</reference>
<dbReference type="EMBL" id="DVKI01000036">
    <property type="protein sequence ID" value="HIT16968.1"/>
    <property type="molecule type" value="Genomic_DNA"/>
</dbReference>
<evidence type="ECO:0000313" key="1">
    <source>
        <dbReference type="EMBL" id="HIT16968.1"/>
    </source>
</evidence>
<comment type="caution">
    <text evidence="1">The sequence shown here is derived from an EMBL/GenBank/DDBJ whole genome shotgun (WGS) entry which is preliminary data.</text>
</comment>
<protein>
    <submittedName>
        <fullName evidence="1">Uncharacterized protein</fullName>
    </submittedName>
</protein>
<reference evidence="1" key="2">
    <citation type="journal article" date="2021" name="PeerJ">
        <title>Extensive microbial diversity within the chicken gut microbiome revealed by metagenomics and culture.</title>
        <authorList>
            <person name="Gilroy R."/>
            <person name="Ravi A."/>
            <person name="Getino M."/>
            <person name="Pursley I."/>
            <person name="Horton D.L."/>
            <person name="Alikhan N.F."/>
            <person name="Baker D."/>
            <person name="Gharbi K."/>
            <person name="Hall N."/>
            <person name="Watson M."/>
            <person name="Adriaenssens E.M."/>
            <person name="Foster-Nyarko E."/>
            <person name="Jarju S."/>
            <person name="Secka A."/>
            <person name="Antonio M."/>
            <person name="Oren A."/>
            <person name="Chaudhuri R.R."/>
            <person name="La Ragione R."/>
            <person name="Hildebrand F."/>
            <person name="Pallen M.J."/>
        </authorList>
    </citation>
    <scope>NUCLEOTIDE SEQUENCE</scope>
    <source>
        <strain evidence="1">14508</strain>
    </source>
</reference>
<name>A0A9D1G907_9FIRM</name>
<accession>A0A9D1G907</accession>
<sequence>MKNEILIEFIKEKYCEQKMSAEYELQLTKIVELEKKFSKDFSKDKWREYFNLDLAIGELHSIEIEQIIEFTCKIFKELSSPHIQ</sequence>
<dbReference type="Proteomes" id="UP000886893">
    <property type="component" value="Unassembled WGS sequence"/>
</dbReference>
<proteinExistence type="predicted"/>